<dbReference type="Gene3D" id="6.10.250.2990">
    <property type="match status" value="1"/>
</dbReference>
<dbReference type="SMART" id="SM00513">
    <property type="entry name" value="SAP"/>
    <property type="match status" value="1"/>
</dbReference>
<dbReference type="Pfam" id="PF02037">
    <property type="entry name" value="SAP"/>
    <property type="match status" value="1"/>
</dbReference>
<gene>
    <name evidence="10" type="ORF">TrRE_jg9984</name>
</gene>
<dbReference type="EMBL" id="BRXZ01007970">
    <property type="protein sequence ID" value="GMI37301.1"/>
    <property type="molecule type" value="Genomic_DNA"/>
</dbReference>
<feature type="compositionally biased region" description="Basic and acidic residues" evidence="8">
    <location>
        <begin position="573"/>
        <end position="586"/>
    </location>
</feature>
<evidence type="ECO:0000256" key="2">
    <source>
        <dbReference type="ARBA" id="ARBA00004186"/>
    </source>
</evidence>
<evidence type="ECO:0000313" key="10">
    <source>
        <dbReference type="EMBL" id="GMI37301.1"/>
    </source>
</evidence>
<evidence type="ECO:0000256" key="7">
    <source>
        <dbReference type="ARBA" id="ARBA00023242"/>
    </source>
</evidence>
<name>A0A9W7G8A0_9STRA</name>
<keyword evidence="6" id="KW-0206">Cytoskeleton</keyword>
<dbReference type="Proteomes" id="UP001165082">
    <property type="component" value="Unassembled WGS sequence"/>
</dbReference>
<comment type="caution">
    <text evidence="10">The sequence shown here is derived from an EMBL/GenBank/DDBJ whole genome shotgun (WGS) entry which is preliminary data.</text>
</comment>
<sequence>MADNAISKVVSSLLNEKKRGTDSLVESYETHSGWLSEAISSGKRNFIANNSNGPLNDISSNSNNKRPAPTESSSKKVKKSRDREQSICNVDRASIAAALVGGDDMDFNATDGFGAAIPKANPKRNTILLTELDPMSMVVKDLRRELRTRGLDGNGLKKDLQARLKKHLETEKREMEKIRNNGREAAREVRGEQRPEKVEKSKSEPQPDPKPEPEPEPEAEPEAEPVDMEVDKAPPPPRVVKEASKPKAPLPSIPKKSSVATSKAAAKTAPKEKDKDWAKSEMAQRMARAKMDKDKKATGGSSSTIKNLIHKAKEIFSPPKVARSNSSNDNSSVSSSSSSSSSNKSALSHSSSSAVTNAAVAPSASSSNPPPAPPPGTRPSTFDKLLKLKKAENMRRDQSKSGASQPAAVVAMKNGSSSAVINANKSNQEDQARARMERHKEVQRQKALAAAATSGSSSSSSDSSGSSNSSNGSGSSSGSNNSNNKESSSPRPLEDQVKEKLKQMQDKKVVASGGSSSGPRSAEDKARMEREEKKAAMLKKVRDQALQKRAPASVPPTAAPARAPNTSKQYVSRPEDNYDISDREGSDSDSDSEDEAPRKRVPDWARSKELIPALQAQFCDASNRIDPDSIFPEVQSCDLEDIFDQKKSRYSRRTSSGEWTKDQITQGEKITYRKEMGFTS</sequence>
<evidence type="ECO:0000313" key="11">
    <source>
        <dbReference type="Proteomes" id="UP001165082"/>
    </source>
</evidence>
<dbReference type="Pfam" id="PF03941">
    <property type="entry name" value="INCENP_ARK-bind"/>
    <property type="match status" value="1"/>
</dbReference>
<feature type="compositionally biased region" description="Basic and acidic residues" evidence="8">
    <location>
        <begin position="384"/>
        <end position="399"/>
    </location>
</feature>
<feature type="compositionally biased region" description="Basic and acidic residues" evidence="8">
    <location>
        <begin position="427"/>
        <end position="444"/>
    </location>
</feature>
<feature type="domain" description="SAP" evidence="9">
    <location>
        <begin position="134"/>
        <end position="168"/>
    </location>
</feature>
<dbReference type="GO" id="GO:0051310">
    <property type="term" value="P:metaphase chromosome alignment"/>
    <property type="evidence" value="ECO:0007669"/>
    <property type="project" value="TreeGrafter"/>
</dbReference>
<evidence type="ECO:0000256" key="8">
    <source>
        <dbReference type="SAM" id="MobiDB-lite"/>
    </source>
</evidence>
<feature type="region of interest" description="Disordered" evidence="8">
    <location>
        <begin position="50"/>
        <end position="85"/>
    </location>
</feature>
<dbReference type="InterPro" id="IPR036361">
    <property type="entry name" value="SAP_dom_sf"/>
</dbReference>
<keyword evidence="4" id="KW-0963">Cytoplasm</keyword>
<proteinExistence type="inferred from homology"/>
<dbReference type="PANTHER" id="PTHR13142">
    <property type="entry name" value="INNER CENTROMERE PROTEIN"/>
    <property type="match status" value="1"/>
</dbReference>
<feature type="compositionally biased region" description="Acidic residues" evidence="8">
    <location>
        <begin position="214"/>
        <end position="228"/>
    </location>
</feature>
<keyword evidence="5" id="KW-0159">Chromosome partition</keyword>
<accession>A0A9W7G8A0</accession>
<feature type="compositionally biased region" description="Pro residues" evidence="8">
    <location>
        <begin position="368"/>
        <end position="377"/>
    </location>
</feature>
<feature type="compositionally biased region" description="Basic and acidic residues" evidence="8">
    <location>
        <begin position="492"/>
        <end position="509"/>
    </location>
</feature>
<dbReference type="AlphaFoldDB" id="A0A9W7G8A0"/>
<feature type="compositionally biased region" description="Low complexity" evidence="8">
    <location>
        <begin position="254"/>
        <end position="268"/>
    </location>
</feature>
<evidence type="ECO:0000259" key="9">
    <source>
        <dbReference type="PROSITE" id="PS50800"/>
    </source>
</evidence>
<evidence type="ECO:0000256" key="4">
    <source>
        <dbReference type="ARBA" id="ARBA00022490"/>
    </source>
</evidence>
<dbReference type="GO" id="GO:0005634">
    <property type="term" value="C:nucleus"/>
    <property type="evidence" value="ECO:0007669"/>
    <property type="project" value="UniProtKB-SubCell"/>
</dbReference>
<dbReference type="GO" id="GO:1990385">
    <property type="term" value="C:meiotic spindle midzone"/>
    <property type="evidence" value="ECO:0007669"/>
    <property type="project" value="TreeGrafter"/>
</dbReference>
<comment type="similarity">
    <text evidence="3">Belongs to the INCENP family.</text>
</comment>
<feature type="compositionally biased region" description="Polar residues" evidence="8">
    <location>
        <begin position="414"/>
        <end position="426"/>
    </location>
</feature>
<feature type="compositionally biased region" description="Basic and acidic residues" evidence="8">
    <location>
        <begin position="269"/>
        <end position="279"/>
    </location>
</feature>
<evidence type="ECO:0000256" key="6">
    <source>
        <dbReference type="ARBA" id="ARBA00023212"/>
    </source>
</evidence>
<feature type="compositionally biased region" description="Polar residues" evidence="8">
    <location>
        <begin position="50"/>
        <end position="65"/>
    </location>
</feature>
<dbReference type="GO" id="GO:0030496">
    <property type="term" value="C:midbody"/>
    <property type="evidence" value="ECO:0007669"/>
    <property type="project" value="TreeGrafter"/>
</dbReference>
<feature type="compositionally biased region" description="Low complexity" evidence="8">
    <location>
        <begin position="454"/>
        <end position="489"/>
    </location>
</feature>
<comment type="subcellular location">
    <subcellularLocation>
        <location evidence="2">Cytoplasm</location>
        <location evidence="2">Cytoskeleton</location>
        <location evidence="2">Spindle</location>
    </subcellularLocation>
    <subcellularLocation>
        <location evidence="1">Nucleus</location>
    </subcellularLocation>
</comment>
<dbReference type="GO" id="GO:0051257">
    <property type="term" value="P:meiotic spindle midzone assembly"/>
    <property type="evidence" value="ECO:0007669"/>
    <property type="project" value="TreeGrafter"/>
</dbReference>
<organism evidence="10 11">
    <name type="scientific">Triparma retinervis</name>
    <dbReference type="NCBI Taxonomy" id="2557542"/>
    <lineage>
        <taxon>Eukaryota</taxon>
        <taxon>Sar</taxon>
        <taxon>Stramenopiles</taxon>
        <taxon>Ochrophyta</taxon>
        <taxon>Bolidophyceae</taxon>
        <taxon>Parmales</taxon>
        <taxon>Triparmaceae</taxon>
        <taxon>Triparma</taxon>
    </lineage>
</organism>
<evidence type="ECO:0000256" key="3">
    <source>
        <dbReference type="ARBA" id="ARBA00010042"/>
    </source>
</evidence>
<dbReference type="PROSITE" id="PS50800">
    <property type="entry name" value="SAP"/>
    <property type="match status" value="1"/>
</dbReference>
<dbReference type="InterPro" id="IPR003034">
    <property type="entry name" value="SAP_dom"/>
</dbReference>
<feature type="compositionally biased region" description="Basic and acidic residues" evidence="8">
    <location>
        <begin position="521"/>
        <end position="546"/>
    </location>
</feature>
<dbReference type="GO" id="GO:0032133">
    <property type="term" value="C:chromosome passenger complex"/>
    <property type="evidence" value="ECO:0007669"/>
    <property type="project" value="TreeGrafter"/>
</dbReference>
<dbReference type="GO" id="GO:0000776">
    <property type="term" value="C:kinetochore"/>
    <property type="evidence" value="ECO:0007669"/>
    <property type="project" value="TreeGrafter"/>
</dbReference>
<protein>
    <recommendedName>
        <fullName evidence="9">SAP domain-containing protein</fullName>
    </recommendedName>
</protein>
<feature type="compositionally biased region" description="Basic and acidic residues" evidence="8">
    <location>
        <begin position="595"/>
        <end position="607"/>
    </location>
</feature>
<evidence type="ECO:0000256" key="1">
    <source>
        <dbReference type="ARBA" id="ARBA00004123"/>
    </source>
</evidence>
<dbReference type="InterPro" id="IPR005635">
    <property type="entry name" value="Inner_centromere_prot_ARK-bd"/>
</dbReference>
<feature type="compositionally biased region" description="Basic and acidic residues" evidence="8">
    <location>
        <begin position="168"/>
        <end position="213"/>
    </location>
</feature>
<keyword evidence="7" id="KW-0539">Nucleus</keyword>
<reference evidence="10" key="1">
    <citation type="submission" date="2022-07" db="EMBL/GenBank/DDBJ databases">
        <title>Genome analysis of Parmales, a sister group of diatoms, reveals the evolutionary specialization of diatoms from phago-mixotrophs to photoautotrophs.</title>
        <authorList>
            <person name="Ban H."/>
            <person name="Sato S."/>
            <person name="Yoshikawa S."/>
            <person name="Kazumasa Y."/>
            <person name="Nakamura Y."/>
            <person name="Ichinomiya M."/>
            <person name="Saitoh K."/>
            <person name="Sato N."/>
            <person name="Blanc-Mathieu R."/>
            <person name="Endo H."/>
            <person name="Kuwata A."/>
            <person name="Ogata H."/>
        </authorList>
    </citation>
    <scope>NUCLEOTIDE SEQUENCE</scope>
</reference>
<feature type="compositionally biased region" description="Low complexity" evidence="8">
    <location>
        <begin position="324"/>
        <end position="367"/>
    </location>
</feature>
<dbReference type="Gene3D" id="1.10.720.30">
    <property type="entry name" value="SAP domain"/>
    <property type="match status" value="1"/>
</dbReference>
<dbReference type="PANTHER" id="PTHR13142:SF1">
    <property type="entry name" value="INNER CENTROMERE PROTEIN"/>
    <property type="match status" value="1"/>
</dbReference>
<dbReference type="GO" id="GO:0000281">
    <property type="term" value="P:mitotic cytokinesis"/>
    <property type="evidence" value="ECO:0007669"/>
    <property type="project" value="TreeGrafter"/>
</dbReference>
<evidence type="ECO:0000256" key="5">
    <source>
        <dbReference type="ARBA" id="ARBA00022829"/>
    </source>
</evidence>
<dbReference type="SUPFAM" id="SSF68906">
    <property type="entry name" value="SAP domain"/>
    <property type="match status" value="1"/>
</dbReference>
<keyword evidence="11" id="KW-1185">Reference proteome</keyword>
<feature type="region of interest" description="Disordered" evidence="8">
    <location>
        <begin position="168"/>
        <end position="607"/>
    </location>
</feature>
<dbReference type="OrthoDB" id="6123at2759"/>